<dbReference type="GO" id="GO:0120231">
    <property type="term" value="C:DNA recombinase auxiliary factor complex"/>
    <property type="evidence" value="ECO:0007669"/>
    <property type="project" value="TreeGrafter"/>
</dbReference>
<proteinExistence type="inferred from homology"/>
<dbReference type="PANTHER" id="PTHR15938:SF0">
    <property type="entry name" value="HOMOLOGOUS-PAIRING PROTEIN 2 HOMOLOG"/>
    <property type="match status" value="1"/>
</dbReference>
<organism evidence="11">
    <name type="scientific">Polytomella parva</name>
    <dbReference type="NCBI Taxonomy" id="51329"/>
    <lineage>
        <taxon>Eukaryota</taxon>
        <taxon>Viridiplantae</taxon>
        <taxon>Chlorophyta</taxon>
        <taxon>core chlorophytes</taxon>
        <taxon>Chlorophyceae</taxon>
        <taxon>CS clade</taxon>
        <taxon>Chlamydomonadales</taxon>
        <taxon>Chlamydomonadaceae</taxon>
        <taxon>Polytomella</taxon>
    </lineage>
</organism>
<accession>A0A7S0YNC8</accession>
<evidence type="ECO:0000256" key="1">
    <source>
        <dbReference type="ARBA" id="ARBA00004123"/>
    </source>
</evidence>
<name>A0A7S0YNC8_9CHLO</name>
<evidence type="ECO:0000256" key="3">
    <source>
        <dbReference type="ARBA" id="ARBA00016093"/>
    </source>
</evidence>
<evidence type="ECO:0000256" key="5">
    <source>
        <dbReference type="ARBA" id="ARBA00023172"/>
    </source>
</evidence>
<dbReference type="GO" id="GO:0010774">
    <property type="term" value="P:meiotic strand invasion involved in reciprocal meiotic recombination"/>
    <property type="evidence" value="ECO:0007669"/>
    <property type="project" value="TreeGrafter"/>
</dbReference>
<sequence>MSSAAAEAAVLNLLQQQNKPFSLQNVVDLLAHAGFKKAQITKALDNLGESQRIIVKEFGKTKLFLPNQTQFSVLSKEEYDLKKNEIKELQEAYQKEAAELKDLEQELQQWKNSLSDEELELEIKRLSKQLDEQQCRIVKLSSGAALIPPEERQAVEKRFALVTDIWRKRRSIFDNIWGPISEGLEGKTSDLFEEIGVDTDASLGVSLPELEKLVSPSANGSSPHSAKRLRRT</sequence>
<feature type="domain" description="Homologous-pairing protein 2 winged helix" evidence="9">
    <location>
        <begin position="6"/>
        <end position="65"/>
    </location>
</feature>
<dbReference type="Gene3D" id="1.10.10.10">
    <property type="entry name" value="Winged helix-like DNA-binding domain superfamily/Winged helix DNA-binding domain"/>
    <property type="match status" value="1"/>
</dbReference>
<dbReference type="GO" id="GO:0000794">
    <property type="term" value="C:condensed nuclear chromosome"/>
    <property type="evidence" value="ECO:0007669"/>
    <property type="project" value="TreeGrafter"/>
</dbReference>
<dbReference type="InterPro" id="IPR036388">
    <property type="entry name" value="WH-like_DNA-bd_sf"/>
</dbReference>
<dbReference type="AlphaFoldDB" id="A0A7S0YNC8"/>
<dbReference type="GO" id="GO:0003690">
    <property type="term" value="F:double-stranded DNA binding"/>
    <property type="evidence" value="ECO:0007669"/>
    <property type="project" value="TreeGrafter"/>
</dbReference>
<dbReference type="GO" id="GO:0007129">
    <property type="term" value="P:homologous chromosome pairing at meiosis"/>
    <property type="evidence" value="ECO:0007669"/>
    <property type="project" value="TreeGrafter"/>
</dbReference>
<dbReference type="Pfam" id="PF18517">
    <property type="entry name" value="LZ3wCH"/>
    <property type="match status" value="1"/>
</dbReference>
<evidence type="ECO:0000259" key="10">
    <source>
        <dbReference type="Pfam" id="PF18517"/>
    </source>
</evidence>
<dbReference type="Pfam" id="PF07106">
    <property type="entry name" value="WHD_TBPIP"/>
    <property type="match status" value="1"/>
</dbReference>
<dbReference type="GO" id="GO:0000709">
    <property type="term" value="P:meiotic joint molecule formation"/>
    <property type="evidence" value="ECO:0007669"/>
    <property type="project" value="TreeGrafter"/>
</dbReference>
<dbReference type="EMBL" id="HBFM01021882">
    <property type="protein sequence ID" value="CAD8779369.1"/>
    <property type="molecule type" value="Transcribed_RNA"/>
</dbReference>
<evidence type="ECO:0000259" key="9">
    <source>
        <dbReference type="Pfam" id="PF07106"/>
    </source>
</evidence>
<feature type="domain" description="Leucine zipper with capping helix" evidence="10">
    <location>
        <begin position="148"/>
        <end position="200"/>
    </location>
</feature>
<keyword evidence="5" id="KW-0233">DNA recombination</keyword>
<gene>
    <name evidence="11" type="ORF">PPAR00522_LOCUS14245</name>
</gene>
<evidence type="ECO:0000256" key="7">
    <source>
        <dbReference type="ARBA" id="ARBA00023254"/>
    </source>
</evidence>
<comment type="subcellular location">
    <subcellularLocation>
        <location evidence="1">Nucleus</location>
    </subcellularLocation>
</comment>
<evidence type="ECO:0000256" key="6">
    <source>
        <dbReference type="ARBA" id="ARBA00023242"/>
    </source>
</evidence>
<evidence type="ECO:0000313" key="11">
    <source>
        <dbReference type="EMBL" id="CAD8779369.1"/>
    </source>
</evidence>
<evidence type="ECO:0000256" key="4">
    <source>
        <dbReference type="ARBA" id="ARBA00023054"/>
    </source>
</evidence>
<dbReference type="InterPro" id="IPR040661">
    <property type="entry name" value="LZ3wCH"/>
</dbReference>
<evidence type="ECO:0000256" key="8">
    <source>
        <dbReference type="SAM" id="Coils"/>
    </source>
</evidence>
<keyword evidence="4 8" id="KW-0175">Coiled coil</keyword>
<evidence type="ECO:0000256" key="2">
    <source>
        <dbReference type="ARBA" id="ARBA00007922"/>
    </source>
</evidence>
<reference evidence="11" key="1">
    <citation type="submission" date="2021-01" db="EMBL/GenBank/DDBJ databases">
        <authorList>
            <person name="Corre E."/>
            <person name="Pelletier E."/>
            <person name="Niang G."/>
            <person name="Scheremetjew M."/>
            <person name="Finn R."/>
            <person name="Kale V."/>
            <person name="Holt S."/>
            <person name="Cochrane G."/>
            <person name="Meng A."/>
            <person name="Brown T."/>
            <person name="Cohen L."/>
        </authorList>
    </citation>
    <scope>NUCLEOTIDE SEQUENCE</scope>
    <source>
        <strain evidence="11">SAG 63-3</strain>
    </source>
</reference>
<keyword evidence="7" id="KW-0469">Meiosis</keyword>
<dbReference type="GO" id="GO:0120230">
    <property type="term" value="F:recombinase activator activity"/>
    <property type="evidence" value="ECO:0007669"/>
    <property type="project" value="TreeGrafter"/>
</dbReference>
<comment type="similarity">
    <text evidence="2">Belongs to the HOP2 family.</text>
</comment>
<dbReference type="PANTHER" id="PTHR15938">
    <property type="entry name" value="TBP-1 INTERACTING PROTEIN"/>
    <property type="match status" value="1"/>
</dbReference>
<dbReference type="InterPro" id="IPR010776">
    <property type="entry name" value="Hop2_WH_dom"/>
</dbReference>
<keyword evidence="6" id="KW-0539">Nucleus</keyword>
<feature type="coiled-coil region" evidence="8">
    <location>
        <begin position="76"/>
        <end position="136"/>
    </location>
</feature>
<protein>
    <recommendedName>
        <fullName evidence="3">Homologous-pairing protein 2 homolog</fullName>
    </recommendedName>
</protein>